<comment type="subcellular location">
    <subcellularLocation>
        <location evidence="1">Membrane</location>
        <topology evidence="1">Multi-pass membrane protein</topology>
    </subcellularLocation>
</comment>
<feature type="transmembrane region" description="Helical" evidence="8">
    <location>
        <begin position="353"/>
        <end position="373"/>
    </location>
</feature>
<feature type="transmembrane region" description="Helical" evidence="8">
    <location>
        <begin position="482"/>
        <end position="502"/>
    </location>
</feature>
<feature type="domain" description="Major facilitator superfamily (MFS) profile" evidence="9">
    <location>
        <begin position="60"/>
        <end position="507"/>
    </location>
</feature>
<feature type="transmembrane region" description="Helical" evidence="8">
    <location>
        <begin position="238"/>
        <end position="256"/>
    </location>
</feature>
<keyword evidence="4 8" id="KW-0812">Transmembrane</keyword>
<dbReference type="Proteomes" id="UP001583186">
    <property type="component" value="Unassembled WGS sequence"/>
</dbReference>
<dbReference type="NCBIfam" id="TIGR00879">
    <property type="entry name" value="SP"/>
    <property type="match status" value="1"/>
</dbReference>
<sequence length="544" mass="59249">MDPKSTSKIHAEDAVHVEAAEDGGGQMLKQTASAVIAGDTAFVAFTRYEAMKYFWWPVLLCIAATLACMNDGFQNQLPGNLISNRGFINQFGTETAEDGTKALAASWVSVWGAMMPVGQIPGSLLAGWINDRVGRRGGMCAMTVAYIVGTILEMTAKHPGQWAGAKFLFGIGQGLTATTMPVYVSEIAPPQLRGTLLCMYGFFFAIGQLVASVILYVLSNTRPLDWRVAVYTEWSFHGLWIICGLPWLPESPWYYARKNNDDKALKSLSRIYKYVKDCDPYRELRVMKSELEVEAQQNDGNDSSIMDLFCGTDKWRTIGSALAVSTQMLCGSIVIFTYTTYFVQQAGIGEPFLASLIVTIVLLVGLLISFFAVELVGRRTLLLGGGMSCTVCDLVIGTTGCFPKTQRLNNVALAFVFIFVFGYAMSFAGVCWAMVSEVSSSRLKAKSAAFATLSYDLVLLVFTVSVPYMLASTGPGARNWGTKSLFCFAITAGLSTVGNYFLCPETKGRTQGEMDEIYDKGVPPRKSAKYVTSLESAGGKAHKD</sequence>
<evidence type="ECO:0000313" key="11">
    <source>
        <dbReference type="Proteomes" id="UP001583186"/>
    </source>
</evidence>
<dbReference type="InterPro" id="IPR020846">
    <property type="entry name" value="MFS_dom"/>
</dbReference>
<proteinExistence type="inferred from homology"/>
<keyword evidence="5 8" id="KW-1133">Transmembrane helix</keyword>
<dbReference type="Pfam" id="PF00083">
    <property type="entry name" value="Sugar_tr"/>
    <property type="match status" value="1"/>
</dbReference>
<keyword evidence="6 8" id="KW-0472">Membrane</keyword>
<comment type="caution">
    <text evidence="10">The sequence shown here is derived from an EMBL/GenBank/DDBJ whole genome shotgun (WGS) entry which is preliminary data.</text>
</comment>
<dbReference type="PANTHER" id="PTHR48022:SF2">
    <property type="entry name" value="PLASTIDIC GLUCOSE TRANSPORTER 4"/>
    <property type="match status" value="1"/>
</dbReference>
<evidence type="ECO:0000256" key="3">
    <source>
        <dbReference type="ARBA" id="ARBA00022448"/>
    </source>
</evidence>
<dbReference type="InterPro" id="IPR005829">
    <property type="entry name" value="Sugar_transporter_CS"/>
</dbReference>
<evidence type="ECO:0000256" key="4">
    <source>
        <dbReference type="ARBA" id="ARBA00022692"/>
    </source>
</evidence>
<protein>
    <recommendedName>
        <fullName evidence="9">Major facilitator superfamily (MFS) profile domain-containing protein</fullName>
    </recommendedName>
</protein>
<dbReference type="InterPro" id="IPR003663">
    <property type="entry name" value="Sugar/inositol_transpt"/>
</dbReference>
<evidence type="ECO:0000256" key="8">
    <source>
        <dbReference type="SAM" id="Phobius"/>
    </source>
</evidence>
<keyword evidence="3 7" id="KW-0813">Transport</keyword>
<organism evidence="10 11">
    <name type="scientific">Sporothrix stenoceras</name>
    <dbReference type="NCBI Taxonomy" id="5173"/>
    <lineage>
        <taxon>Eukaryota</taxon>
        <taxon>Fungi</taxon>
        <taxon>Dikarya</taxon>
        <taxon>Ascomycota</taxon>
        <taxon>Pezizomycotina</taxon>
        <taxon>Sordariomycetes</taxon>
        <taxon>Sordariomycetidae</taxon>
        <taxon>Ophiostomatales</taxon>
        <taxon>Ophiostomataceae</taxon>
        <taxon>Sporothrix</taxon>
    </lineage>
</organism>
<feature type="transmembrane region" description="Helical" evidence="8">
    <location>
        <begin position="380"/>
        <end position="399"/>
    </location>
</feature>
<dbReference type="PROSITE" id="PS50850">
    <property type="entry name" value="MFS"/>
    <property type="match status" value="1"/>
</dbReference>
<feature type="transmembrane region" description="Helical" evidence="8">
    <location>
        <begin position="447"/>
        <end position="470"/>
    </location>
</feature>
<dbReference type="InterPro" id="IPR036259">
    <property type="entry name" value="MFS_trans_sf"/>
</dbReference>
<name>A0ABR3YL44_9PEZI</name>
<feature type="transmembrane region" description="Helical" evidence="8">
    <location>
        <begin position="321"/>
        <end position="341"/>
    </location>
</feature>
<feature type="transmembrane region" description="Helical" evidence="8">
    <location>
        <begin position="411"/>
        <end position="435"/>
    </location>
</feature>
<keyword evidence="11" id="KW-1185">Reference proteome</keyword>
<dbReference type="InterPro" id="IPR050360">
    <property type="entry name" value="MFS_Sugar_Transporters"/>
</dbReference>
<feature type="transmembrane region" description="Helical" evidence="8">
    <location>
        <begin position="196"/>
        <end position="218"/>
    </location>
</feature>
<evidence type="ECO:0000256" key="1">
    <source>
        <dbReference type="ARBA" id="ARBA00004141"/>
    </source>
</evidence>
<dbReference type="PROSITE" id="PS00216">
    <property type="entry name" value="SUGAR_TRANSPORT_1"/>
    <property type="match status" value="1"/>
</dbReference>
<dbReference type="PROSITE" id="PS00217">
    <property type="entry name" value="SUGAR_TRANSPORT_2"/>
    <property type="match status" value="1"/>
</dbReference>
<dbReference type="EMBL" id="JAWCUI010000080">
    <property type="protein sequence ID" value="KAL1889058.1"/>
    <property type="molecule type" value="Genomic_DNA"/>
</dbReference>
<evidence type="ECO:0000256" key="7">
    <source>
        <dbReference type="RuleBase" id="RU003346"/>
    </source>
</evidence>
<dbReference type="PANTHER" id="PTHR48022">
    <property type="entry name" value="PLASTIDIC GLUCOSE TRANSPORTER 4"/>
    <property type="match status" value="1"/>
</dbReference>
<evidence type="ECO:0000313" key="10">
    <source>
        <dbReference type="EMBL" id="KAL1889058.1"/>
    </source>
</evidence>
<dbReference type="Gene3D" id="1.20.1250.20">
    <property type="entry name" value="MFS general substrate transporter like domains"/>
    <property type="match status" value="1"/>
</dbReference>
<accession>A0ABR3YL44</accession>
<dbReference type="SUPFAM" id="SSF103473">
    <property type="entry name" value="MFS general substrate transporter"/>
    <property type="match status" value="1"/>
</dbReference>
<evidence type="ECO:0000256" key="2">
    <source>
        <dbReference type="ARBA" id="ARBA00010992"/>
    </source>
</evidence>
<evidence type="ECO:0000259" key="9">
    <source>
        <dbReference type="PROSITE" id="PS50850"/>
    </source>
</evidence>
<evidence type="ECO:0000256" key="6">
    <source>
        <dbReference type="ARBA" id="ARBA00023136"/>
    </source>
</evidence>
<feature type="transmembrane region" description="Helical" evidence="8">
    <location>
        <begin position="53"/>
        <end position="73"/>
    </location>
</feature>
<reference evidence="10 11" key="1">
    <citation type="journal article" date="2024" name="IMA Fungus">
        <title>IMA Genome - F19 : A genome assembly and annotation guide to empower mycologists, including annotated draft genome sequences of Ceratocystis pirilliformis, Diaporthe australafricana, Fusarium ophioides, Paecilomyces lecythidis, and Sporothrix stenoceras.</title>
        <authorList>
            <person name="Aylward J."/>
            <person name="Wilson A.M."/>
            <person name="Visagie C.M."/>
            <person name="Spraker J."/>
            <person name="Barnes I."/>
            <person name="Buitendag C."/>
            <person name="Ceriani C."/>
            <person name="Del Mar Angel L."/>
            <person name="du Plessis D."/>
            <person name="Fuchs T."/>
            <person name="Gasser K."/>
            <person name="Kramer D."/>
            <person name="Li W."/>
            <person name="Munsamy K."/>
            <person name="Piso A."/>
            <person name="Price J.L."/>
            <person name="Sonnekus B."/>
            <person name="Thomas C."/>
            <person name="van der Nest A."/>
            <person name="van Dijk A."/>
            <person name="van Heerden A."/>
            <person name="van Vuuren N."/>
            <person name="Yilmaz N."/>
            <person name="Duong T.A."/>
            <person name="van der Merwe N.A."/>
            <person name="Wingfield M.J."/>
            <person name="Wingfield B.D."/>
        </authorList>
    </citation>
    <scope>NUCLEOTIDE SEQUENCE [LARGE SCALE GENOMIC DNA]</scope>
    <source>
        <strain evidence="10 11">CMW 5346</strain>
    </source>
</reference>
<comment type="similarity">
    <text evidence="2 7">Belongs to the major facilitator superfamily. Sugar transporter (TC 2.A.1.1) family.</text>
</comment>
<gene>
    <name evidence="10" type="ORF">Sste5346_009123</name>
</gene>
<evidence type="ECO:0000256" key="5">
    <source>
        <dbReference type="ARBA" id="ARBA00022989"/>
    </source>
</evidence>
<dbReference type="InterPro" id="IPR005828">
    <property type="entry name" value="MFS_sugar_transport-like"/>
</dbReference>